<evidence type="ECO:0000256" key="1">
    <source>
        <dbReference type="SAM" id="MobiDB-lite"/>
    </source>
</evidence>
<feature type="compositionally biased region" description="Polar residues" evidence="1">
    <location>
        <begin position="293"/>
        <end position="307"/>
    </location>
</feature>
<organism evidence="2 3">
    <name type="scientific">Protopolystoma xenopodis</name>
    <dbReference type="NCBI Taxonomy" id="117903"/>
    <lineage>
        <taxon>Eukaryota</taxon>
        <taxon>Metazoa</taxon>
        <taxon>Spiralia</taxon>
        <taxon>Lophotrochozoa</taxon>
        <taxon>Platyhelminthes</taxon>
        <taxon>Monogenea</taxon>
        <taxon>Polyopisthocotylea</taxon>
        <taxon>Polystomatidea</taxon>
        <taxon>Polystomatidae</taxon>
        <taxon>Protopolystoma</taxon>
    </lineage>
</organism>
<feature type="region of interest" description="Disordered" evidence="1">
    <location>
        <begin position="291"/>
        <end position="320"/>
    </location>
</feature>
<feature type="region of interest" description="Disordered" evidence="1">
    <location>
        <begin position="222"/>
        <end position="244"/>
    </location>
</feature>
<sequence>MSCLEKSLLETVDSEAQIDRAVSSINLASTAKTIVSSTNSFLGSSYNVSSFSPAPSNVSSLGNTSATTTAVSHGVSGLSLSSDKPECMPLLSLLVENTTPPLQLGEEARDPKEPSYLSASATAANSPITKMSRPTESNLMDLPNRPDQEGLISVVGVSGAMEASGLDIQCSQRRGAPLGDRSIEYNYRQIGAPVEIDSTRPGNFHSASYYGFHVIDAYSRSPADRPLQSQDSGYQGPDPALSGYSASYPETSGIRETNYSCANLYTVTCPPTEECPSASGCLPEAETRIHSLRQPQQQHSRQGTLSHLHQREQAHTQSDVGPQTAVNCLQESRQTNFVNLLETEKSGSHTAYPPNQPLSTCLAAIPFIPAYTAHHSIQPHSVQLTQESGSDHRLSTKEANFPPSGHLQAGRASPPHNFVLESHLTVGPL</sequence>
<feature type="non-terminal residue" evidence="2">
    <location>
        <position position="1"/>
    </location>
</feature>
<name>A0A448WC02_9PLAT</name>
<reference evidence="2" key="1">
    <citation type="submission" date="2018-11" db="EMBL/GenBank/DDBJ databases">
        <authorList>
            <consortium name="Pathogen Informatics"/>
        </authorList>
    </citation>
    <scope>NUCLEOTIDE SEQUENCE</scope>
</reference>
<evidence type="ECO:0000313" key="2">
    <source>
        <dbReference type="EMBL" id="VEL08016.1"/>
    </source>
</evidence>
<accession>A0A448WC02</accession>
<proteinExistence type="predicted"/>
<feature type="region of interest" description="Disordered" evidence="1">
    <location>
        <begin position="103"/>
        <end position="146"/>
    </location>
</feature>
<gene>
    <name evidence="2" type="ORF">PXEA_LOCUS1456</name>
</gene>
<dbReference type="Proteomes" id="UP000784294">
    <property type="component" value="Unassembled WGS sequence"/>
</dbReference>
<feature type="compositionally biased region" description="Polar residues" evidence="1">
    <location>
        <begin position="117"/>
        <end position="138"/>
    </location>
</feature>
<dbReference type="EMBL" id="CAAALY010002958">
    <property type="protein sequence ID" value="VEL08016.1"/>
    <property type="molecule type" value="Genomic_DNA"/>
</dbReference>
<protein>
    <submittedName>
        <fullName evidence="2">Uncharacterized protein</fullName>
    </submittedName>
</protein>
<keyword evidence="3" id="KW-1185">Reference proteome</keyword>
<evidence type="ECO:0000313" key="3">
    <source>
        <dbReference type="Proteomes" id="UP000784294"/>
    </source>
</evidence>
<dbReference type="AlphaFoldDB" id="A0A448WC02"/>
<comment type="caution">
    <text evidence="2">The sequence shown here is derived from an EMBL/GenBank/DDBJ whole genome shotgun (WGS) entry which is preliminary data.</text>
</comment>